<evidence type="ECO:0000256" key="8">
    <source>
        <dbReference type="ARBA" id="ARBA00022603"/>
    </source>
</evidence>
<feature type="binding site" evidence="15 16">
    <location>
        <position position="113"/>
    </location>
    <ligand>
        <name>S-adenosyl-L-methionine</name>
        <dbReference type="ChEBI" id="CHEBI:59789"/>
    </ligand>
</feature>
<dbReference type="InterPro" id="IPR002649">
    <property type="entry name" value="tRNA_m1G_MeTrfase_TrmD"/>
</dbReference>
<dbReference type="PIRSF" id="PIRSF000386">
    <property type="entry name" value="tRNA_mtase"/>
    <property type="match status" value="1"/>
</dbReference>
<dbReference type="AlphaFoldDB" id="A0A259TZI3"/>
<dbReference type="HAMAP" id="MF_00605">
    <property type="entry name" value="TrmD"/>
    <property type="match status" value="1"/>
</dbReference>
<dbReference type="InParanoid" id="A0A259TZI3"/>
<dbReference type="GO" id="GO:0005829">
    <property type="term" value="C:cytosol"/>
    <property type="evidence" value="ECO:0007669"/>
    <property type="project" value="TreeGrafter"/>
</dbReference>
<dbReference type="EC" id="2.1.1.228" evidence="5 15"/>
<keyword evidence="11 15" id="KW-0819">tRNA processing</keyword>
<evidence type="ECO:0000256" key="4">
    <source>
        <dbReference type="ARBA" id="ARBA00011738"/>
    </source>
</evidence>
<dbReference type="EMBL" id="MQWB01000001">
    <property type="protein sequence ID" value="OZC03169.1"/>
    <property type="molecule type" value="Genomic_DNA"/>
</dbReference>
<evidence type="ECO:0000256" key="11">
    <source>
        <dbReference type="ARBA" id="ARBA00022694"/>
    </source>
</evidence>
<comment type="subunit">
    <text evidence="4 15 17">Homodimer.</text>
</comment>
<dbReference type="InterPro" id="IPR029026">
    <property type="entry name" value="tRNA_m1G_MTases_N"/>
</dbReference>
<name>A0A259TZI3_9BACT</name>
<evidence type="ECO:0000256" key="16">
    <source>
        <dbReference type="PIRSR" id="PIRSR000386-1"/>
    </source>
</evidence>
<dbReference type="GO" id="GO:0002939">
    <property type="term" value="P:tRNA N1-guanine methylation"/>
    <property type="evidence" value="ECO:0007669"/>
    <property type="project" value="TreeGrafter"/>
</dbReference>
<dbReference type="InterPro" id="IPR016009">
    <property type="entry name" value="tRNA_MeTrfase_TRMD/TRM10"/>
</dbReference>
<evidence type="ECO:0000256" key="17">
    <source>
        <dbReference type="RuleBase" id="RU003464"/>
    </source>
</evidence>
<sequence>MRIDLITALPELVESPLAHSIIGRARESGVVEIHVHDLREWGKGKYRHIDAPPYGGGGGMVLTPEPLADCLDAVIALGDAPEAVVFLTPDGETLDQPLANGLSLAKRLVLIAGHYKNIDQRIRDLYVTREVSIGDYVLSGGELPALVLIDALVRILPGAISDAQSALSDSFQDGLLDAPAYTRPASFRGLDVPDVLRSGDHAAISDWREDQRVAKTRQRRPDLLSGAD</sequence>
<evidence type="ECO:0000256" key="12">
    <source>
        <dbReference type="ARBA" id="ARBA00029736"/>
    </source>
</evidence>
<dbReference type="PANTHER" id="PTHR46417:SF1">
    <property type="entry name" value="TRNA (GUANINE-N(1)-)-METHYLTRANSFERASE"/>
    <property type="match status" value="1"/>
</dbReference>
<protein>
    <recommendedName>
        <fullName evidence="6 15">tRNA (guanine-N(1)-)-methyltransferase</fullName>
        <ecNumber evidence="5 15">2.1.1.228</ecNumber>
    </recommendedName>
    <alternativeName>
        <fullName evidence="12 15">M1G-methyltransferase</fullName>
    </alternativeName>
    <alternativeName>
        <fullName evidence="13 15">tRNA [GM37] methyltransferase</fullName>
    </alternativeName>
</protein>
<evidence type="ECO:0000256" key="9">
    <source>
        <dbReference type="ARBA" id="ARBA00022679"/>
    </source>
</evidence>
<evidence type="ECO:0000256" key="5">
    <source>
        <dbReference type="ARBA" id="ARBA00012807"/>
    </source>
</evidence>
<evidence type="ECO:0000256" key="7">
    <source>
        <dbReference type="ARBA" id="ARBA00022490"/>
    </source>
</evidence>
<evidence type="ECO:0000256" key="6">
    <source>
        <dbReference type="ARBA" id="ARBA00014679"/>
    </source>
</evidence>
<evidence type="ECO:0000256" key="2">
    <source>
        <dbReference type="ARBA" id="ARBA00004496"/>
    </source>
</evidence>
<accession>A0A259TZI3</accession>
<comment type="similarity">
    <text evidence="3 15 17">Belongs to the RNA methyltransferase TrmD family.</text>
</comment>
<comment type="catalytic activity">
    <reaction evidence="14 15 17">
        <text>guanosine(37) in tRNA + S-adenosyl-L-methionine = N(1)-methylguanosine(37) in tRNA + S-adenosyl-L-homocysteine + H(+)</text>
        <dbReference type="Rhea" id="RHEA:36899"/>
        <dbReference type="Rhea" id="RHEA-COMP:10145"/>
        <dbReference type="Rhea" id="RHEA-COMP:10147"/>
        <dbReference type="ChEBI" id="CHEBI:15378"/>
        <dbReference type="ChEBI" id="CHEBI:57856"/>
        <dbReference type="ChEBI" id="CHEBI:59789"/>
        <dbReference type="ChEBI" id="CHEBI:73542"/>
        <dbReference type="ChEBI" id="CHEBI:74269"/>
        <dbReference type="EC" id="2.1.1.228"/>
    </reaction>
</comment>
<evidence type="ECO:0000313" key="20">
    <source>
        <dbReference type="Proteomes" id="UP000216446"/>
    </source>
</evidence>
<dbReference type="SUPFAM" id="SSF75217">
    <property type="entry name" value="alpha/beta knot"/>
    <property type="match status" value="1"/>
</dbReference>
<reference evidence="19 20" key="1">
    <citation type="submission" date="2016-11" db="EMBL/GenBank/DDBJ databases">
        <title>Study of marine rhodopsin-containing bacteria.</title>
        <authorList>
            <person name="Yoshizawa S."/>
            <person name="Kumagai Y."/>
            <person name="Kogure K."/>
        </authorList>
    </citation>
    <scope>NUCLEOTIDE SEQUENCE [LARGE SCALE GENOMIC DNA]</scope>
    <source>
        <strain evidence="19 20">SG-29</strain>
    </source>
</reference>
<dbReference type="NCBIfam" id="TIGR00088">
    <property type="entry name" value="trmD"/>
    <property type="match status" value="1"/>
</dbReference>
<dbReference type="OrthoDB" id="9807416at2"/>
<dbReference type="CDD" id="cd18080">
    <property type="entry name" value="TrmD-like"/>
    <property type="match status" value="1"/>
</dbReference>
<feature type="domain" description="tRNA methyltransferase TRMD/TRM10-type" evidence="18">
    <location>
        <begin position="1"/>
        <end position="224"/>
    </location>
</feature>
<proteinExistence type="inferred from homology"/>
<dbReference type="Gene3D" id="3.40.1280.10">
    <property type="match status" value="1"/>
</dbReference>
<feature type="binding site" evidence="15 16">
    <location>
        <begin position="133"/>
        <end position="138"/>
    </location>
    <ligand>
        <name>S-adenosyl-L-methionine</name>
        <dbReference type="ChEBI" id="CHEBI:59789"/>
    </ligand>
</feature>
<keyword evidence="8 15" id="KW-0489">Methyltransferase</keyword>
<comment type="caution">
    <text evidence="19">The sequence shown here is derived from an EMBL/GenBank/DDBJ whole genome shotgun (WGS) entry which is preliminary data.</text>
</comment>
<organism evidence="19 20">
    <name type="scientific">Rubricoccus marinus</name>
    <dbReference type="NCBI Taxonomy" id="716817"/>
    <lineage>
        <taxon>Bacteria</taxon>
        <taxon>Pseudomonadati</taxon>
        <taxon>Rhodothermota</taxon>
        <taxon>Rhodothermia</taxon>
        <taxon>Rhodothermales</taxon>
        <taxon>Rubricoccaceae</taxon>
        <taxon>Rubricoccus</taxon>
    </lineage>
</organism>
<comment type="subcellular location">
    <subcellularLocation>
        <location evidence="2 15 17">Cytoplasm</location>
    </subcellularLocation>
</comment>
<gene>
    <name evidence="15" type="primary">trmD</name>
    <name evidence="19" type="ORF">BSZ36_09400</name>
</gene>
<keyword evidence="20" id="KW-1185">Reference proteome</keyword>
<evidence type="ECO:0000259" key="18">
    <source>
        <dbReference type="Pfam" id="PF01746"/>
    </source>
</evidence>
<evidence type="ECO:0000256" key="10">
    <source>
        <dbReference type="ARBA" id="ARBA00022691"/>
    </source>
</evidence>
<comment type="function">
    <text evidence="1 15 17">Specifically methylates guanosine-37 in various tRNAs.</text>
</comment>
<dbReference type="Gene3D" id="1.10.1270.20">
    <property type="entry name" value="tRNA(m1g37)methyltransferase, domain 2"/>
    <property type="match status" value="1"/>
</dbReference>
<dbReference type="RefSeq" id="WP_094548241.1">
    <property type="nucleotide sequence ID" value="NZ_MQWB01000001.1"/>
</dbReference>
<evidence type="ECO:0000256" key="14">
    <source>
        <dbReference type="ARBA" id="ARBA00047783"/>
    </source>
</evidence>
<keyword evidence="9 15" id="KW-0808">Transferase</keyword>
<evidence type="ECO:0000256" key="15">
    <source>
        <dbReference type="HAMAP-Rule" id="MF_00605"/>
    </source>
</evidence>
<evidence type="ECO:0000256" key="1">
    <source>
        <dbReference type="ARBA" id="ARBA00002634"/>
    </source>
</evidence>
<evidence type="ECO:0000256" key="3">
    <source>
        <dbReference type="ARBA" id="ARBA00007630"/>
    </source>
</evidence>
<dbReference type="Pfam" id="PF01746">
    <property type="entry name" value="tRNA_m1G_MT"/>
    <property type="match status" value="1"/>
</dbReference>
<keyword evidence="7 15" id="KW-0963">Cytoplasm</keyword>
<evidence type="ECO:0000256" key="13">
    <source>
        <dbReference type="ARBA" id="ARBA00033392"/>
    </source>
</evidence>
<dbReference type="NCBIfam" id="NF000648">
    <property type="entry name" value="PRK00026.1"/>
    <property type="match status" value="1"/>
</dbReference>
<dbReference type="PANTHER" id="PTHR46417">
    <property type="entry name" value="TRNA (GUANINE-N(1)-)-METHYLTRANSFERASE"/>
    <property type="match status" value="1"/>
</dbReference>
<dbReference type="InterPro" id="IPR029028">
    <property type="entry name" value="Alpha/beta_knot_MTases"/>
</dbReference>
<dbReference type="InterPro" id="IPR023148">
    <property type="entry name" value="tRNA_m1G_MeTrfase_C_sf"/>
</dbReference>
<evidence type="ECO:0000313" key="19">
    <source>
        <dbReference type="EMBL" id="OZC03169.1"/>
    </source>
</evidence>
<keyword evidence="10 15" id="KW-0949">S-adenosyl-L-methionine</keyword>
<dbReference type="Proteomes" id="UP000216446">
    <property type="component" value="Unassembled WGS sequence"/>
</dbReference>
<dbReference type="GO" id="GO:0052906">
    <property type="term" value="F:tRNA (guanine(37)-N1)-methyltransferase activity"/>
    <property type="evidence" value="ECO:0007669"/>
    <property type="project" value="UniProtKB-UniRule"/>
</dbReference>
<dbReference type="FunCoup" id="A0A259TZI3">
    <property type="interactions" value="444"/>
</dbReference>